<dbReference type="Proteomes" id="UP000813427">
    <property type="component" value="Unassembled WGS sequence"/>
</dbReference>
<evidence type="ECO:0000256" key="1">
    <source>
        <dbReference type="SAM" id="MobiDB-lite"/>
    </source>
</evidence>
<comment type="caution">
    <text evidence="2">The sequence shown here is derived from an EMBL/GenBank/DDBJ whole genome shotgun (WGS) entry which is preliminary data.</text>
</comment>
<proteinExistence type="predicted"/>
<feature type="region of interest" description="Disordered" evidence="1">
    <location>
        <begin position="102"/>
        <end position="139"/>
    </location>
</feature>
<gene>
    <name evidence="2" type="ORF">BKA59DRAFT_447800</name>
</gene>
<evidence type="ECO:0000313" key="3">
    <source>
        <dbReference type="Proteomes" id="UP000813427"/>
    </source>
</evidence>
<organism evidence="2 3">
    <name type="scientific">Fusarium tricinctum</name>
    <dbReference type="NCBI Taxonomy" id="61284"/>
    <lineage>
        <taxon>Eukaryota</taxon>
        <taxon>Fungi</taxon>
        <taxon>Dikarya</taxon>
        <taxon>Ascomycota</taxon>
        <taxon>Pezizomycotina</taxon>
        <taxon>Sordariomycetes</taxon>
        <taxon>Hypocreomycetidae</taxon>
        <taxon>Hypocreales</taxon>
        <taxon>Nectriaceae</taxon>
        <taxon>Fusarium</taxon>
        <taxon>Fusarium tricinctum species complex</taxon>
    </lineage>
</organism>
<protein>
    <submittedName>
        <fullName evidence="2">Uncharacterized protein</fullName>
    </submittedName>
</protein>
<dbReference type="EMBL" id="JAGPXF010000001">
    <property type="protein sequence ID" value="KAH7261540.1"/>
    <property type="molecule type" value="Genomic_DNA"/>
</dbReference>
<name>A0A8K0WHQ8_9HYPO</name>
<feature type="compositionally biased region" description="Basic and acidic residues" evidence="1">
    <location>
        <begin position="107"/>
        <end position="127"/>
    </location>
</feature>
<dbReference type="OrthoDB" id="5098061at2759"/>
<keyword evidence="3" id="KW-1185">Reference proteome</keyword>
<reference evidence="2" key="1">
    <citation type="journal article" date="2021" name="Nat. Commun.">
        <title>Genetic determinants of endophytism in the Arabidopsis root mycobiome.</title>
        <authorList>
            <person name="Mesny F."/>
            <person name="Miyauchi S."/>
            <person name="Thiergart T."/>
            <person name="Pickel B."/>
            <person name="Atanasova L."/>
            <person name="Karlsson M."/>
            <person name="Huettel B."/>
            <person name="Barry K.W."/>
            <person name="Haridas S."/>
            <person name="Chen C."/>
            <person name="Bauer D."/>
            <person name="Andreopoulos W."/>
            <person name="Pangilinan J."/>
            <person name="LaButti K."/>
            <person name="Riley R."/>
            <person name="Lipzen A."/>
            <person name="Clum A."/>
            <person name="Drula E."/>
            <person name="Henrissat B."/>
            <person name="Kohler A."/>
            <person name="Grigoriev I.V."/>
            <person name="Martin F.M."/>
            <person name="Hacquard S."/>
        </authorList>
    </citation>
    <scope>NUCLEOTIDE SEQUENCE</scope>
    <source>
        <strain evidence="2">MPI-SDFR-AT-0068</strain>
    </source>
</reference>
<accession>A0A8K0WHQ8</accession>
<sequence length="268" mass="30703">MDKYNILLGEIVESEDCIPRGTTKENNGDLNEYGLRTLYYKYTIDYGRKIIDNEPAFYTYNCEANIKIKVNKELKNLPIEIHLQSESENNKDLDLDFNSKSNAVSEIKPKPNSELKLKPEPEYKPESRPNLNPKLRSKIRPKPNSEFKLKLGSILDLGDINTIENYSNNGYSNLGNGIDSRNKIPTGSALAGPKNDYNVYQGHLYTDRLKYLRTELEKKYNINNINQISYALAVDINYIECNPLIRSTLQQETDDGTLSLLVDRRALI</sequence>
<evidence type="ECO:0000313" key="2">
    <source>
        <dbReference type="EMBL" id="KAH7261540.1"/>
    </source>
</evidence>
<dbReference type="AlphaFoldDB" id="A0A8K0WHQ8"/>